<evidence type="ECO:0000313" key="3">
    <source>
        <dbReference type="Proteomes" id="UP001057375"/>
    </source>
</evidence>
<dbReference type="SMART" id="SM01014">
    <property type="entry name" value="ARID"/>
    <property type="match status" value="1"/>
</dbReference>
<evidence type="ECO:0000259" key="1">
    <source>
        <dbReference type="PROSITE" id="PS51011"/>
    </source>
</evidence>
<organism evidence="2 3">
    <name type="scientific">Aduncisulcus paluster</name>
    <dbReference type="NCBI Taxonomy" id="2918883"/>
    <lineage>
        <taxon>Eukaryota</taxon>
        <taxon>Metamonada</taxon>
        <taxon>Carpediemonas-like organisms</taxon>
        <taxon>Aduncisulcus</taxon>
    </lineage>
</organism>
<protein>
    <recommendedName>
        <fullName evidence="1">ARID domain-containing protein</fullName>
    </recommendedName>
</protein>
<sequence length="349" mass="38570">MSLSLQKKVIENSDFRIDIKHTKQYHIPPHINNESKRTQFNTIHVNAMKQDSKSTHKHPIIGGKKLSFFDLFLHVEVRGGLEAVYHNKRFKEIGQAMGIPEAVTAVGYLLRKKYERFISPYIHILRPNIWPDSPATRVFSPSPPPKKIEPHAITTKIDDPKIDDPKIDDPKISVPPQMDTSSDFQVFSHPTGLHCAHSSSAFQSYLMEANDPSIPNSNSINVADRTVLFSSEPFKQRSMEGCVESTGLGGSSFDMIHPSSCVVNNTTSVDSGCDSLHQRGHPFMFKKRSYPTTVPIASSSSLPSSSLPSSSVCSSSPSYIGTQCLSTPSSLCKNGNCNQYPHAHPSHPS</sequence>
<dbReference type="InterPro" id="IPR001606">
    <property type="entry name" value="ARID_dom"/>
</dbReference>
<accession>A0ABQ5JXT6</accession>
<dbReference type="SUPFAM" id="SSF46774">
    <property type="entry name" value="ARID-like"/>
    <property type="match status" value="1"/>
</dbReference>
<feature type="domain" description="ARID" evidence="1">
    <location>
        <begin position="34"/>
        <end position="126"/>
    </location>
</feature>
<dbReference type="SMART" id="SM00501">
    <property type="entry name" value="BRIGHT"/>
    <property type="match status" value="1"/>
</dbReference>
<name>A0ABQ5JXT6_9EUKA</name>
<dbReference type="Proteomes" id="UP001057375">
    <property type="component" value="Unassembled WGS sequence"/>
</dbReference>
<comment type="caution">
    <text evidence="2">The sequence shown here is derived from an EMBL/GenBank/DDBJ whole genome shotgun (WGS) entry which is preliminary data.</text>
</comment>
<feature type="non-terminal residue" evidence="2">
    <location>
        <position position="349"/>
    </location>
</feature>
<proteinExistence type="predicted"/>
<evidence type="ECO:0000313" key="2">
    <source>
        <dbReference type="EMBL" id="GKT21780.1"/>
    </source>
</evidence>
<dbReference type="InterPro" id="IPR036431">
    <property type="entry name" value="ARID_dom_sf"/>
</dbReference>
<dbReference type="PROSITE" id="PS51011">
    <property type="entry name" value="ARID"/>
    <property type="match status" value="1"/>
</dbReference>
<reference evidence="2" key="1">
    <citation type="submission" date="2022-03" db="EMBL/GenBank/DDBJ databases">
        <title>Draft genome sequence of Aduncisulcus paluster, a free-living microaerophilic Fornicata.</title>
        <authorList>
            <person name="Yuyama I."/>
            <person name="Kume K."/>
            <person name="Tamura T."/>
            <person name="Inagaki Y."/>
            <person name="Hashimoto T."/>
        </authorList>
    </citation>
    <scope>NUCLEOTIDE SEQUENCE</scope>
    <source>
        <strain evidence="2">NY0171</strain>
    </source>
</reference>
<dbReference type="EMBL" id="BQXS01012344">
    <property type="protein sequence ID" value="GKT21780.1"/>
    <property type="molecule type" value="Genomic_DNA"/>
</dbReference>
<dbReference type="PANTHER" id="PTHR46691:SF3">
    <property type="entry name" value="HIGH MOBILITY GROUP B PROTEIN 15"/>
    <property type="match status" value="1"/>
</dbReference>
<gene>
    <name evidence="2" type="ORF">ADUPG1_011981</name>
</gene>
<dbReference type="CDD" id="cd16100">
    <property type="entry name" value="ARID"/>
    <property type="match status" value="1"/>
</dbReference>
<dbReference type="Pfam" id="PF01388">
    <property type="entry name" value="ARID"/>
    <property type="match status" value="1"/>
</dbReference>
<keyword evidence="3" id="KW-1185">Reference proteome</keyword>
<dbReference type="PANTHER" id="PTHR46691">
    <property type="entry name" value="HIGH MOBILITY GROUP B PROTEIN 9"/>
    <property type="match status" value="1"/>
</dbReference>
<dbReference type="Gene3D" id="1.10.150.60">
    <property type="entry name" value="ARID DNA-binding domain"/>
    <property type="match status" value="1"/>
</dbReference>